<accession>A0A1X0Y2J5</accession>
<comment type="similarity">
    <text evidence="1">Belongs to the bacterial solute-binding protein ModA family.</text>
</comment>
<dbReference type="NCBIfam" id="TIGR01256">
    <property type="entry name" value="modA"/>
    <property type="match status" value="1"/>
</dbReference>
<evidence type="ECO:0000313" key="5">
    <source>
        <dbReference type="Proteomes" id="UP000193136"/>
    </source>
</evidence>
<dbReference type="Gene3D" id="3.40.190.10">
    <property type="entry name" value="Periplasmic binding protein-like II"/>
    <property type="match status" value="2"/>
</dbReference>
<keyword evidence="5" id="KW-1185">Reference proteome</keyword>
<keyword evidence="3" id="KW-0732">Signal</keyword>
<reference evidence="4 5" key="1">
    <citation type="submission" date="2017-03" db="EMBL/GenBank/DDBJ databases">
        <title>Genome sequence of Geothermobacter sp. EPR-M, Deep-Sea Iron Reducer.</title>
        <authorList>
            <person name="Tully B."/>
            <person name="Savalia P."/>
            <person name="Abuyen K."/>
            <person name="Baughan C."/>
            <person name="Romero E."/>
            <person name="Ronkowski C."/>
            <person name="Torres B."/>
            <person name="Tremblay J."/>
            <person name="Trujillo A."/>
            <person name="Tyler M."/>
            <person name="Perez-Rodriguez I."/>
            <person name="Amend J."/>
        </authorList>
    </citation>
    <scope>NUCLEOTIDE SEQUENCE [LARGE SCALE GENOMIC DNA]</scope>
    <source>
        <strain evidence="4 5">EPR-M</strain>
    </source>
</reference>
<organism evidence="4 5">
    <name type="scientific">Geothermobacter hydrogeniphilus</name>
    <dbReference type="NCBI Taxonomy" id="1969733"/>
    <lineage>
        <taxon>Bacteria</taxon>
        <taxon>Pseudomonadati</taxon>
        <taxon>Thermodesulfobacteriota</taxon>
        <taxon>Desulfuromonadia</taxon>
        <taxon>Desulfuromonadales</taxon>
        <taxon>Geothermobacteraceae</taxon>
        <taxon>Geothermobacter</taxon>
    </lineage>
</organism>
<dbReference type="CDD" id="cd13517">
    <property type="entry name" value="PBP2_ModA3_like"/>
    <property type="match status" value="1"/>
</dbReference>
<comment type="caution">
    <text evidence="4">The sequence shown here is derived from an EMBL/GenBank/DDBJ whole genome shotgun (WGS) entry which is preliminary data.</text>
</comment>
<dbReference type="EMBL" id="NAAD01000012">
    <property type="protein sequence ID" value="ORJ59339.1"/>
    <property type="molecule type" value="Genomic_DNA"/>
</dbReference>
<dbReference type="Pfam" id="PF13531">
    <property type="entry name" value="SBP_bac_11"/>
    <property type="match status" value="1"/>
</dbReference>
<dbReference type="GO" id="GO:0046872">
    <property type="term" value="F:metal ion binding"/>
    <property type="evidence" value="ECO:0007669"/>
    <property type="project" value="UniProtKB-KW"/>
</dbReference>
<dbReference type="AlphaFoldDB" id="A0A1X0Y2J5"/>
<evidence type="ECO:0000256" key="1">
    <source>
        <dbReference type="ARBA" id="ARBA00009175"/>
    </source>
</evidence>
<evidence type="ECO:0000256" key="3">
    <source>
        <dbReference type="ARBA" id="ARBA00022729"/>
    </source>
</evidence>
<dbReference type="PANTHER" id="PTHR30632:SF0">
    <property type="entry name" value="SULFATE-BINDING PROTEIN"/>
    <property type="match status" value="1"/>
</dbReference>
<proteinExistence type="inferred from homology"/>
<sequence>MPGSNRGWRRWSTRNSARGHRMIFSRFRTLGILGCLALLLIPVIAPADEITVFAGSASQPPLEELAAAWRQQTGNRVILHFGGSGTMLNQIRLTGAGDLYIPGSPDFLSKAQRFRLLDPGAKILAYLLPAIIVPKGNPAKISGLNDLARPGLRVGMADPEGVCVGLYGVELLAFNHLLEKVRPNLVGMVESCAKAAAMIPLGQVDAVLGWREFGSWNPAASEVILLQPEQIPRIAYIPAAVIRTSTRKQAAGDFLQFLTGPEGAAVFARWGYITAEADIRLLAPRAKLGGEYLLPGDWQ</sequence>
<name>A0A1X0Y2J5_9BACT</name>
<evidence type="ECO:0000256" key="2">
    <source>
        <dbReference type="ARBA" id="ARBA00022723"/>
    </source>
</evidence>
<dbReference type="GO" id="GO:0015689">
    <property type="term" value="P:molybdate ion transport"/>
    <property type="evidence" value="ECO:0007669"/>
    <property type="project" value="InterPro"/>
</dbReference>
<dbReference type="Proteomes" id="UP000193136">
    <property type="component" value="Unassembled WGS sequence"/>
</dbReference>
<dbReference type="PANTHER" id="PTHR30632">
    <property type="entry name" value="MOLYBDATE-BINDING PERIPLASMIC PROTEIN"/>
    <property type="match status" value="1"/>
</dbReference>
<keyword evidence="2" id="KW-0479">Metal-binding</keyword>
<protein>
    <submittedName>
        <fullName evidence="4">Molybdate ABC transporter substrate-binding protein</fullName>
    </submittedName>
</protein>
<dbReference type="SUPFAM" id="SSF53850">
    <property type="entry name" value="Periplasmic binding protein-like II"/>
    <property type="match status" value="1"/>
</dbReference>
<gene>
    <name evidence="4" type="ORF">B5V00_10625</name>
</gene>
<dbReference type="InterPro" id="IPR050682">
    <property type="entry name" value="ModA/WtpA"/>
</dbReference>
<dbReference type="GO" id="GO:0030973">
    <property type="term" value="F:molybdate ion binding"/>
    <property type="evidence" value="ECO:0007669"/>
    <property type="project" value="TreeGrafter"/>
</dbReference>
<evidence type="ECO:0000313" key="4">
    <source>
        <dbReference type="EMBL" id="ORJ59339.1"/>
    </source>
</evidence>
<dbReference type="STRING" id="1969733.B5V00_10625"/>
<dbReference type="InterPro" id="IPR005950">
    <property type="entry name" value="ModA"/>
</dbReference>